<evidence type="ECO:0000256" key="3">
    <source>
        <dbReference type="ARBA" id="ARBA00023237"/>
    </source>
</evidence>
<evidence type="ECO:0000259" key="4">
    <source>
        <dbReference type="Pfam" id="PF14905"/>
    </source>
</evidence>
<dbReference type="Proteomes" id="UP001337681">
    <property type="component" value="Unassembled WGS sequence"/>
</dbReference>
<dbReference type="PANTHER" id="PTHR40980:SF4">
    <property type="entry name" value="TONB-DEPENDENT RECEPTOR-LIKE BETA-BARREL DOMAIN-CONTAINING PROTEIN"/>
    <property type="match status" value="1"/>
</dbReference>
<dbReference type="RefSeq" id="WP_330146799.1">
    <property type="nucleotide sequence ID" value="NZ_JAZDQU010000002.1"/>
</dbReference>
<dbReference type="Pfam" id="PF14905">
    <property type="entry name" value="OMP_b-brl_3"/>
    <property type="match status" value="1"/>
</dbReference>
<keyword evidence="5" id="KW-0675">Receptor</keyword>
<keyword evidence="2" id="KW-0472">Membrane</keyword>
<dbReference type="EMBL" id="JAZDQU010000002">
    <property type="protein sequence ID" value="MEE1885908.1"/>
    <property type="molecule type" value="Genomic_DNA"/>
</dbReference>
<comment type="caution">
    <text evidence="5">The sequence shown here is derived from an EMBL/GenBank/DDBJ whole genome shotgun (WGS) entry which is preliminary data.</text>
</comment>
<dbReference type="PANTHER" id="PTHR40980">
    <property type="entry name" value="PLUG DOMAIN-CONTAINING PROTEIN"/>
    <property type="match status" value="1"/>
</dbReference>
<evidence type="ECO:0000256" key="2">
    <source>
        <dbReference type="ARBA" id="ARBA00023136"/>
    </source>
</evidence>
<keyword evidence="3" id="KW-0998">Cell outer membrane</keyword>
<organism evidence="5 6">
    <name type="scientific">Pedobacter flavus</name>
    <dbReference type="NCBI Taxonomy" id="3113906"/>
    <lineage>
        <taxon>Bacteria</taxon>
        <taxon>Pseudomonadati</taxon>
        <taxon>Bacteroidota</taxon>
        <taxon>Sphingobacteriia</taxon>
        <taxon>Sphingobacteriales</taxon>
        <taxon>Sphingobacteriaceae</taxon>
        <taxon>Pedobacter</taxon>
    </lineage>
</organism>
<evidence type="ECO:0000313" key="6">
    <source>
        <dbReference type="Proteomes" id="UP001337681"/>
    </source>
</evidence>
<proteinExistence type="predicted"/>
<keyword evidence="6" id="KW-1185">Reference proteome</keyword>
<evidence type="ECO:0000313" key="5">
    <source>
        <dbReference type="EMBL" id="MEE1885908.1"/>
    </source>
</evidence>
<sequence>MKKILIKLTFLFLGITFSQLLYAQNKSKLSGTLIDSATLSPIPFGTLKLLNPEKNVVKVAASNEKGEFLINDIPLGKYALNIMSLDHELKVLNLNFESSAIMLGLVSLKSKSTVIKEVEFVAQKKIVTKDADKLVYDIQADPESKSLDALTIMNKVPYLSVDGNDQLQLKGKTEFKIFVNGRPSSMMERDYKNILKSMPSANISKIEVITNPSSKYDAEGIDGIINIVTNKRVLDGYSGNLSSGTSFPNGTPRLGLSLTTKNSKFGFSANGSYSYNNSPYISSFNTLSNRVNQQTLNQNGLSKSSSKNGYIYTEVSYELDSLQLFTASLSWNKNAGTNNNEQLSVLNDQQNILQRYLLLNDGTTKGHGNDFSVNYQLGFKNNKKKLLTFSYNYYDYANSLNSYQNLSQVINFNQPNYRQNNLGTVDSHTAQLDFIQPINKLNFEAGVKATYRANKGDYVYDYFDIITQNYIIDASRTNIYTNDQLILGAYNSLSYKFKKVSLRGGLRLENTIENAEFISTKTNVEQNYWSLLPNIGVSINLTDNKSLSTNFTQRINRAGINKLNPFVDRSNPNFEKAGNPNLYAPRVNTLNLEYSYFNKLNASVGLQFNQAKGMFIPVDTFDPVTQITRSTFENMGKMKGIGLNYYLSYPITKKWNFSSNGGGEYIDVNTQVGGKFENIDIYMGRFNLNTAYSIKNNWRVNASFNFNSATPNTLQSRNVSYSASSFGSSIDLAKNKISLSASVNNPFNKYRDNYSEINNQQVFQINSQQIYFRRVNFSANYKFGQLKGGIKKNQRNIRNDDFSN</sequence>
<name>A0ABU7H4J5_9SPHI</name>
<reference evidence="5 6" key="1">
    <citation type="submission" date="2024-01" db="EMBL/GenBank/DDBJ databases">
        <title>Pedobacter sp. nov., isolated from oil-contaminated soil.</title>
        <authorList>
            <person name="Le N.T.T."/>
        </authorList>
    </citation>
    <scope>NUCLEOTIDE SEQUENCE [LARGE SCALE GENOMIC DNA]</scope>
    <source>
        <strain evidence="5 6">VNH31</strain>
    </source>
</reference>
<dbReference type="SUPFAM" id="SSF49478">
    <property type="entry name" value="Cna protein B-type domain"/>
    <property type="match status" value="1"/>
</dbReference>
<comment type="subcellular location">
    <subcellularLocation>
        <location evidence="1">Cell outer membrane</location>
    </subcellularLocation>
</comment>
<dbReference type="InterPro" id="IPR036942">
    <property type="entry name" value="Beta-barrel_TonB_sf"/>
</dbReference>
<dbReference type="InterPro" id="IPR041700">
    <property type="entry name" value="OMP_b-brl_3"/>
</dbReference>
<dbReference type="Gene3D" id="2.170.130.10">
    <property type="entry name" value="TonB-dependent receptor, plug domain"/>
    <property type="match status" value="1"/>
</dbReference>
<dbReference type="SUPFAM" id="SSF56935">
    <property type="entry name" value="Porins"/>
    <property type="match status" value="1"/>
</dbReference>
<feature type="domain" description="Outer membrane protein beta-barrel" evidence="4">
    <location>
        <begin position="381"/>
        <end position="781"/>
    </location>
</feature>
<gene>
    <name evidence="5" type="ORF">VRU49_10820</name>
</gene>
<protein>
    <submittedName>
        <fullName evidence="5">TonB-dependent receptor</fullName>
    </submittedName>
</protein>
<dbReference type="Gene3D" id="2.40.170.20">
    <property type="entry name" value="TonB-dependent receptor, beta-barrel domain"/>
    <property type="match status" value="1"/>
</dbReference>
<accession>A0ABU7H4J5</accession>
<evidence type="ECO:0000256" key="1">
    <source>
        <dbReference type="ARBA" id="ARBA00004442"/>
    </source>
</evidence>
<dbReference type="InterPro" id="IPR037066">
    <property type="entry name" value="Plug_dom_sf"/>
</dbReference>